<dbReference type="GO" id="GO:0045505">
    <property type="term" value="F:dynein intermediate chain binding"/>
    <property type="evidence" value="ECO:0007669"/>
    <property type="project" value="InterPro"/>
</dbReference>
<dbReference type="PANTHER" id="PTHR46532:SF11">
    <property type="entry name" value="DYNEIN AXONEMAL HEAVY CHAIN 12"/>
    <property type="match status" value="1"/>
</dbReference>
<proteinExistence type="predicted"/>
<dbReference type="Proteomes" id="UP000663856">
    <property type="component" value="Unassembled WGS sequence"/>
</dbReference>
<dbReference type="AlphaFoldDB" id="A0A816NP17"/>
<dbReference type="Pfam" id="PF08385">
    <property type="entry name" value="DHC_N1"/>
    <property type="match status" value="1"/>
</dbReference>
<sequence length="469" mass="55278">MNESVNERSSISSDIGEVEIANDDMELEDQRFRFILSYLNIVYGTTPVAFKKAIINNDINRKLIESFFDKTNRNIILIFENSDSLNVLTEFPIHFKSKIVCFVKRNENIIEKDIPLKKQIAIAEFTSSSITQLSLFISEILWPILQEKKSISDWPDIVLRNCQENISELTNLLTVINGILRNQTILSIPHDIDFLTRSDYLRVLSHNKTFDNRKIRLLENLIMTWRNQIQTAINYDRNLPKTKHHPLPNIEIEFWTTRAENLQGIKTQMHSPLIRRLVEVLEISNSNYFSRFRTIFRDVIQALAEAQNIALYLKPLVPILEIIEKVQDIQLISFHFNRLFHTLALAWANSVYYTNIDRFIGFLQQWTNLVITKIRDLLQPNDLFVDTDFDEPIQSINLALETCMLYRKSYQHRKELLPTYFSNDRQTLYWEIPESKIFDGFEHFIDRLKMLKSTMKCEKSQNNKCPSVF</sequence>
<dbReference type="InterPro" id="IPR026983">
    <property type="entry name" value="DHC"/>
</dbReference>
<name>A0A816NP17_9BILA</name>
<dbReference type="GO" id="GO:0007018">
    <property type="term" value="P:microtubule-based movement"/>
    <property type="evidence" value="ECO:0007669"/>
    <property type="project" value="InterPro"/>
</dbReference>
<dbReference type="PANTHER" id="PTHR46532">
    <property type="entry name" value="MALE FERTILITY FACTOR KL5"/>
    <property type="match status" value="1"/>
</dbReference>
<dbReference type="GO" id="GO:0005858">
    <property type="term" value="C:axonemal dynein complex"/>
    <property type="evidence" value="ECO:0007669"/>
    <property type="project" value="TreeGrafter"/>
</dbReference>
<dbReference type="GO" id="GO:0051959">
    <property type="term" value="F:dynein light intermediate chain binding"/>
    <property type="evidence" value="ECO:0007669"/>
    <property type="project" value="InterPro"/>
</dbReference>
<gene>
    <name evidence="2" type="ORF">WKI299_LOCUS7747</name>
</gene>
<dbReference type="EMBL" id="CAJNRF010002373">
    <property type="protein sequence ID" value="CAF2037227.1"/>
    <property type="molecule type" value="Genomic_DNA"/>
</dbReference>
<comment type="caution">
    <text evidence="2">The sequence shown here is derived from an EMBL/GenBank/DDBJ whole genome shotgun (WGS) entry which is preliminary data.</text>
</comment>
<dbReference type="InterPro" id="IPR013594">
    <property type="entry name" value="Dynein_heavy_tail"/>
</dbReference>
<protein>
    <recommendedName>
        <fullName evidence="1">Dynein heavy chain tail domain-containing protein</fullName>
    </recommendedName>
</protein>
<reference evidence="2" key="1">
    <citation type="submission" date="2021-02" db="EMBL/GenBank/DDBJ databases">
        <authorList>
            <person name="Nowell W R."/>
        </authorList>
    </citation>
    <scope>NUCLEOTIDE SEQUENCE</scope>
</reference>
<accession>A0A816NP17</accession>
<organism evidence="2 3">
    <name type="scientific">Rotaria magnacalcarata</name>
    <dbReference type="NCBI Taxonomy" id="392030"/>
    <lineage>
        <taxon>Eukaryota</taxon>
        <taxon>Metazoa</taxon>
        <taxon>Spiralia</taxon>
        <taxon>Gnathifera</taxon>
        <taxon>Rotifera</taxon>
        <taxon>Eurotatoria</taxon>
        <taxon>Bdelloidea</taxon>
        <taxon>Philodinida</taxon>
        <taxon>Philodinidae</taxon>
        <taxon>Rotaria</taxon>
    </lineage>
</organism>
<evidence type="ECO:0000259" key="1">
    <source>
        <dbReference type="Pfam" id="PF08385"/>
    </source>
</evidence>
<evidence type="ECO:0000313" key="3">
    <source>
        <dbReference type="Proteomes" id="UP000663856"/>
    </source>
</evidence>
<evidence type="ECO:0000313" key="2">
    <source>
        <dbReference type="EMBL" id="CAF2037227.1"/>
    </source>
</evidence>
<feature type="domain" description="Dynein heavy chain tail" evidence="1">
    <location>
        <begin position="216"/>
        <end position="456"/>
    </location>
</feature>